<proteinExistence type="predicted"/>
<dbReference type="Proteomes" id="UP000422644">
    <property type="component" value="Chromosome"/>
</dbReference>
<dbReference type="EMBL" id="AP019831">
    <property type="protein sequence ID" value="BBM44123.1"/>
    <property type="molecule type" value="Genomic_DNA"/>
</dbReference>
<evidence type="ECO:0000313" key="2">
    <source>
        <dbReference type="EMBL" id="BBM44123.1"/>
    </source>
</evidence>
<dbReference type="Proteomes" id="UP000321378">
    <property type="component" value="Chromosome"/>
</dbReference>
<evidence type="ECO:0000313" key="3">
    <source>
        <dbReference type="EMBL" id="BBM51269.1"/>
    </source>
</evidence>
<gene>
    <name evidence="2" type="ORF">JMUB3870_0230</name>
    <name evidence="3" type="ORF">JMUB3935_0236</name>
</gene>
<dbReference type="EMBL" id="AP019840">
    <property type="protein sequence ID" value="BBM51269.1"/>
    <property type="molecule type" value="Genomic_DNA"/>
</dbReference>
<evidence type="ECO:0000313" key="4">
    <source>
        <dbReference type="Proteomes" id="UP000321378"/>
    </source>
</evidence>
<dbReference type="PANTHER" id="PTHR13696">
    <property type="entry name" value="P-LOOP CONTAINING NUCLEOSIDE TRIPHOSPHATE HYDROLASE"/>
    <property type="match status" value="1"/>
</dbReference>
<sequence length="263" mass="30379">MKIISIINPKGGAGKTVTAINVAYALKNKGKKVLLIDTDPRGAIASYLNIRNENTIFEALKECYDNLGMIGGSKYINEKNGIDIIISNMYFNQIDEFFKKEGDINGQEQLKIFKDFFENFSEYDFVVIDTEGTVNNTVRGILNVTDYVFAPSKVSFIDTNGLRDLLEMMEIAKVDNYKIKLYKVFFVQVKENTKVFKKAHMEMKEILKDMYSDIYVREDANILNSMEKHKDIFSFRKSSNAAIDYKNLVNEFLYNEIYPNEKR</sequence>
<name>A0A510K2V3_9FUSO</name>
<feature type="domain" description="AAA" evidence="1">
    <location>
        <begin position="1"/>
        <end position="174"/>
    </location>
</feature>
<dbReference type="Gene3D" id="3.40.50.300">
    <property type="entry name" value="P-loop containing nucleotide triphosphate hydrolases"/>
    <property type="match status" value="1"/>
</dbReference>
<dbReference type="PIRSF" id="PIRSF009320">
    <property type="entry name" value="Nuc_binding_HP_1000"/>
    <property type="match status" value="1"/>
</dbReference>
<dbReference type="RefSeq" id="WP_026749669.1">
    <property type="nucleotide sequence ID" value="NZ_AP019831.1"/>
</dbReference>
<dbReference type="PANTHER" id="PTHR13696:SF99">
    <property type="entry name" value="COBYRINIC ACID AC-DIAMIDE SYNTHASE"/>
    <property type="match status" value="1"/>
</dbReference>
<dbReference type="InterPro" id="IPR050678">
    <property type="entry name" value="DNA_Partitioning_ATPase"/>
</dbReference>
<reference evidence="2 5" key="1">
    <citation type="submission" date="2019-07" db="EMBL/GenBank/DDBJ databases">
        <title>Complete Genome Sequence of Leptotrichia trevisanii Strain JMUB3870.</title>
        <authorList>
            <person name="Watanabe S."/>
            <person name="Cui L."/>
        </authorList>
    </citation>
    <scope>NUCLEOTIDE SEQUENCE [LARGE SCALE GENOMIC DNA]</scope>
    <source>
        <strain evidence="2 5">JMUB3870</strain>
    </source>
</reference>
<accession>A0A510K2V3</accession>
<dbReference type="CDD" id="cd02042">
    <property type="entry name" value="ParAB_family"/>
    <property type="match status" value="1"/>
</dbReference>
<dbReference type="InterPro" id="IPR025669">
    <property type="entry name" value="AAA_dom"/>
</dbReference>
<organism evidence="2 5">
    <name type="scientific">Leptotrichia trevisanii</name>
    <dbReference type="NCBI Taxonomy" id="109328"/>
    <lineage>
        <taxon>Bacteria</taxon>
        <taxon>Fusobacteriati</taxon>
        <taxon>Fusobacteriota</taxon>
        <taxon>Fusobacteriia</taxon>
        <taxon>Fusobacteriales</taxon>
        <taxon>Leptotrichiaceae</taxon>
        <taxon>Leptotrichia</taxon>
    </lineage>
</organism>
<evidence type="ECO:0000259" key="1">
    <source>
        <dbReference type="Pfam" id="PF13614"/>
    </source>
</evidence>
<keyword evidence="5" id="KW-1185">Reference proteome</keyword>
<dbReference type="STRING" id="1122173.GCA_000482505_02287"/>
<dbReference type="AlphaFoldDB" id="A0A510K2V3"/>
<dbReference type="Pfam" id="PF13614">
    <property type="entry name" value="AAA_31"/>
    <property type="match status" value="1"/>
</dbReference>
<dbReference type="InterPro" id="IPR027417">
    <property type="entry name" value="P-loop_NTPase"/>
</dbReference>
<evidence type="ECO:0000313" key="5">
    <source>
        <dbReference type="Proteomes" id="UP000422644"/>
    </source>
</evidence>
<reference evidence="3 4" key="2">
    <citation type="submission" date="2019-07" db="EMBL/GenBank/DDBJ databases">
        <title>Complete Genome Sequence of Leptotrichia trevisanii Strain JMUB3935.</title>
        <authorList>
            <person name="Watanabe S."/>
            <person name="Cui L."/>
        </authorList>
    </citation>
    <scope>NUCLEOTIDE SEQUENCE [LARGE SCALE GENOMIC DNA]</scope>
    <source>
        <strain evidence="3 4">JMUB3935</strain>
    </source>
</reference>
<dbReference type="SUPFAM" id="SSF52540">
    <property type="entry name" value="P-loop containing nucleoside triphosphate hydrolases"/>
    <property type="match status" value="1"/>
</dbReference>
<protein>
    <submittedName>
        <fullName evidence="2">CobQ/CobB/MinD/ParA nucleotide binding domain protein</fullName>
    </submittedName>
</protein>